<evidence type="ECO:0000313" key="2">
    <source>
        <dbReference type="EMBL" id="MDD9327104.1"/>
    </source>
</evidence>
<proteinExistence type="predicted"/>
<reference evidence="2" key="1">
    <citation type="submission" date="2022-10" db="EMBL/GenBank/DDBJ databases">
        <authorList>
            <person name="Boutroux M."/>
        </authorList>
    </citation>
    <scope>NUCLEOTIDE SEQUENCE</scope>
    <source>
        <strain evidence="2">51.81</strain>
    </source>
</reference>
<gene>
    <name evidence="2" type="ORF">ORY91_000484</name>
    <name evidence="3" type="ORF">V9W64_01790</name>
</gene>
<protein>
    <recommendedName>
        <fullName evidence="5">Periplasmic protein</fullName>
    </recommendedName>
</protein>
<feature type="signal peptide" evidence="1">
    <location>
        <begin position="1"/>
        <end position="22"/>
    </location>
</feature>
<feature type="chain" id="PRO_5042786753" description="Periplasmic protein" evidence="1">
    <location>
        <begin position="23"/>
        <end position="141"/>
    </location>
</feature>
<evidence type="ECO:0000313" key="3">
    <source>
        <dbReference type="EMBL" id="WWY03501.1"/>
    </source>
</evidence>
<organism evidence="2">
    <name type="scientific">Neisseria leonii</name>
    <dbReference type="NCBI Taxonomy" id="2995413"/>
    <lineage>
        <taxon>Bacteria</taxon>
        <taxon>Pseudomonadati</taxon>
        <taxon>Pseudomonadota</taxon>
        <taxon>Betaproteobacteria</taxon>
        <taxon>Neisseriales</taxon>
        <taxon>Neisseriaceae</taxon>
        <taxon>Neisseria</taxon>
    </lineage>
</organism>
<evidence type="ECO:0008006" key="5">
    <source>
        <dbReference type="Google" id="ProtNLM"/>
    </source>
</evidence>
<reference evidence="3" key="2">
    <citation type="submission" date="2024-02" db="EMBL/GenBank/DDBJ databases">
        <title>Neisseria leonii sp. nov.</title>
        <authorList>
            <person name="Boutroux M."/>
            <person name="Favre-Rochex S."/>
            <person name="Gorgette O."/>
            <person name="Touak G."/>
            <person name="Muhle E."/>
            <person name="Chesneau O."/>
            <person name="Clermont D."/>
            <person name="Rahi P."/>
        </authorList>
    </citation>
    <scope>NUCLEOTIDE SEQUENCE</scope>
    <source>
        <strain evidence="3">51.81</strain>
    </source>
</reference>
<evidence type="ECO:0000256" key="1">
    <source>
        <dbReference type="SAM" id="SignalP"/>
    </source>
</evidence>
<dbReference type="Gene3D" id="1.20.120.1490">
    <property type="match status" value="1"/>
</dbReference>
<dbReference type="EMBL" id="CP146598">
    <property type="protein sequence ID" value="WWY03501.1"/>
    <property type="molecule type" value="Genomic_DNA"/>
</dbReference>
<evidence type="ECO:0000313" key="4">
    <source>
        <dbReference type="Proteomes" id="UP001149607"/>
    </source>
</evidence>
<dbReference type="Proteomes" id="UP001149607">
    <property type="component" value="Chromosome"/>
</dbReference>
<sequence>MHFLLSSYRIFLAAALSFGALAGWPKPAQAAEPLGISPNCDFRQLKLSRSQQNELRKIRSEYRVAVDNATRQNARNTQSRRNNLMRILNSPEFEESLVRRYLAERYSNNIQFDLIELGLQHQFFQMLNSHQKKIWLENCVR</sequence>
<dbReference type="AlphaFoldDB" id="A0A9X4E138"/>
<dbReference type="EMBL" id="JAPQFL010000001">
    <property type="protein sequence ID" value="MDD9327104.1"/>
    <property type="molecule type" value="Genomic_DNA"/>
</dbReference>
<accession>A0A9X4E138</accession>
<name>A0A9X4E138_9NEIS</name>
<keyword evidence="4" id="KW-1185">Reference proteome</keyword>
<dbReference type="RefSeq" id="WP_274572380.1">
    <property type="nucleotide sequence ID" value="NZ_CP145606.1"/>
</dbReference>
<keyword evidence="1" id="KW-0732">Signal</keyword>